<keyword evidence="2" id="KW-1185">Reference proteome</keyword>
<dbReference type="STRING" id="376427.SAMN04487954_11090"/>
<organism evidence="1 2">
    <name type="scientific">Billgrantia gudaonensis</name>
    <dbReference type="NCBI Taxonomy" id="376427"/>
    <lineage>
        <taxon>Bacteria</taxon>
        <taxon>Pseudomonadati</taxon>
        <taxon>Pseudomonadota</taxon>
        <taxon>Gammaproteobacteria</taxon>
        <taxon>Oceanospirillales</taxon>
        <taxon>Halomonadaceae</taxon>
        <taxon>Billgrantia</taxon>
    </lineage>
</organism>
<gene>
    <name evidence="1" type="ORF">SAMN04487954_11090</name>
</gene>
<evidence type="ECO:0000313" key="2">
    <source>
        <dbReference type="Proteomes" id="UP000198525"/>
    </source>
</evidence>
<reference evidence="1 2" key="1">
    <citation type="submission" date="2016-10" db="EMBL/GenBank/DDBJ databases">
        <authorList>
            <person name="de Groot N.N."/>
        </authorList>
    </citation>
    <scope>NUCLEOTIDE SEQUENCE [LARGE SCALE GENOMIC DNA]</scope>
    <source>
        <strain evidence="1 2">CGMCC 1.6133</strain>
    </source>
</reference>
<dbReference type="EMBL" id="FNES01000010">
    <property type="protein sequence ID" value="SDK01528.1"/>
    <property type="molecule type" value="Genomic_DNA"/>
</dbReference>
<dbReference type="OrthoDB" id="5795846at2"/>
<dbReference type="Pfam" id="PF09523">
    <property type="entry name" value="DUF2390"/>
    <property type="match status" value="1"/>
</dbReference>
<dbReference type="InterPro" id="IPR012659">
    <property type="entry name" value="CHP02444"/>
</dbReference>
<protein>
    <submittedName>
        <fullName evidence="1">TIGR02444 family protein</fullName>
    </submittedName>
</protein>
<dbReference type="RefSeq" id="WP_089686761.1">
    <property type="nucleotide sequence ID" value="NZ_FNES01000010.1"/>
</dbReference>
<sequence length="187" mass="20921">MTGNGQRGSRRPSEAPDSTAWATALRSRLHETPLIDFALALYAREGVEAACLTLQDDAGLDVCEVLWHVWLYHHGARLIGDPPELAELHRWQREVTQPLRALRRRLKAQAHGDAGVAGVRRDIKRAELAAEYHALALLQRLGERTTRLEPLSKPPPPLSSTLAARWQVQKKSQLMALQTLESRLDPP</sequence>
<name>A0A1G8YFC1_9GAMM</name>
<dbReference type="NCBIfam" id="TIGR02444">
    <property type="entry name" value="TIGR02444 family protein"/>
    <property type="match status" value="1"/>
</dbReference>
<dbReference type="Proteomes" id="UP000198525">
    <property type="component" value="Unassembled WGS sequence"/>
</dbReference>
<accession>A0A1G8YFC1</accession>
<dbReference type="AlphaFoldDB" id="A0A1G8YFC1"/>
<evidence type="ECO:0000313" key="1">
    <source>
        <dbReference type="EMBL" id="SDK01528.1"/>
    </source>
</evidence>
<proteinExistence type="predicted"/>